<feature type="signal peptide" evidence="7">
    <location>
        <begin position="1"/>
        <end position="20"/>
    </location>
</feature>
<dbReference type="Gene3D" id="2.170.130.10">
    <property type="entry name" value="TonB-dependent receptor, plug domain"/>
    <property type="match status" value="1"/>
</dbReference>
<evidence type="ECO:0000256" key="4">
    <source>
        <dbReference type="ARBA" id="ARBA00022692"/>
    </source>
</evidence>
<keyword evidence="6" id="KW-0998">Cell outer membrane</keyword>
<dbReference type="SUPFAM" id="SSF56935">
    <property type="entry name" value="Porins"/>
    <property type="match status" value="1"/>
</dbReference>
<gene>
    <name evidence="9" type="ORF">GCM10011516_29130</name>
</gene>
<dbReference type="EMBL" id="BMKM01000009">
    <property type="protein sequence ID" value="GGE29487.1"/>
    <property type="molecule type" value="Genomic_DNA"/>
</dbReference>
<keyword evidence="5" id="KW-0472">Membrane</keyword>
<sequence>MKKSLLFFALVLASYGTIQAQVTTSSMSGVVTQTNGDKTTGATIKAIHTPSGTVYTSSSNEAGRFSLAGMRVGGPYKIEVTFVGQEPIVYENVFLQLGRSFELNPVFGESTTTIDEITITGVKKGQNLKTGASTSISNRTIQALPTISRGLNDFTRLTPQADVKGDALSIGGMNNRFNQLTIDGAVSNDVFGLSSAGTNGSSTGVSPISLDAIEEMTVQIAPFDVRAGGFAGGGISAVTRSGTNDVKGSVYYFLRNQNLTGKTPFALLDEGQERTKLQDFKEHQWGVRVGGPIIQNKLFFFLNYENTGNATPLSFAPGTDGSKFTVADVQRVADKASQLGYDPGSFLAQESNNKSDKIFTRFDFNINDKHKLTARYSYVNGSATDLNRSQNSLTFSNGAVLRKSTTQSAVLELNSRFNNRLSNNLVIGYTNVTEPRTTPGNPFPRVAIDLGSGMNINLGAEPFSTVNQLDQDIFTLTDNLTLYKGNHTLTFGTHNEFYKMYNGFIGSAFGNYTFRNSPSSDINPSTGNPYTAIENFERGLATSFQYNYSNTSDPKQGADFSAMQLGFYVQDEYQMADNLKLTGGIRVDIPIYLTDPLENTDFNNSILAQRYDVMTNRMPKATFMWSPRLGFNWDVKGDRTAIVRGGVGIFTSRFPFVWSAGAYTQSGALLGGNQLNAGSNAPNIGFIADPNNQPKNPGEVKPSGNISVLDKNLRLPQIARTSLGVDYQLPGGVMATAEFMYSKNLSSFRFTDLNMKDPIGQLEGADNRLLYGATKDAKLVLPNYTQVIYIDNVNKGYSWSATAQLSKSFNSGFFGSLAYTYTESKDLFSGSSSQNQSNFFRTATVNGSNNITLGHNPFSTGSRIIGYVSYSKEYLNHLGTTLSLVYTGQSGARFSYLIAGDPGRYTAGSSSDQYSLMYIPKDASEIKFVQNGDVTPEQQWNAFNEFIEANPYLKSRRGQYAERNGDKAPFSHRFDFRILQDVFTNVGGKKNTIQISFDIMNVGALINKKWGEQYSGGGSFWDNSFRPISFDSFQQNTNIPQYKLGNLNENKPYFTSDIPSRWSAQLGVRYIFN</sequence>
<comment type="caution">
    <text evidence="9">The sequence shown here is derived from an EMBL/GenBank/DDBJ whole genome shotgun (WGS) entry which is preliminary data.</text>
</comment>
<organism evidence="9 10">
    <name type="scientific">Sphingobacterium cellulitidis</name>
    <dbReference type="NCBI Taxonomy" id="1768011"/>
    <lineage>
        <taxon>Bacteria</taxon>
        <taxon>Pseudomonadati</taxon>
        <taxon>Bacteroidota</taxon>
        <taxon>Sphingobacteriia</taxon>
        <taxon>Sphingobacteriales</taxon>
        <taxon>Sphingobacteriaceae</taxon>
        <taxon>Sphingobacterium</taxon>
    </lineage>
</organism>
<evidence type="ECO:0000259" key="8">
    <source>
        <dbReference type="Pfam" id="PF25183"/>
    </source>
</evidence>
<dbReference type="PANTHER" id="PTHR30069">
    <property type="entry name" value="TONB-DEPENDENT OUTER MEMBRANE RECEPTOR"/>
    <property type="match status" value="1"/>
</dbReference>
<keyword evidence="10" id="KW-1185">Reference proteome</keyword>
<dbReference type="GO" id="GO:0009279">
    <property type="term" value="C:cell outer membrane"/>
    <property type="evidence" value="ECO:0007669"/>
    <property type="project" value="UniProtKB-SubCell"/>
</dbReference>
<protein>
    <submittedName>
        <fullName evidence="9">Cell envelope biogenesis protein OmpA</fullName>
    </submittedName>
</protein>
<dbReference type="RefSeq" id="WP_182499492.1">
    <property type="nucleotide sequence ID" value="NZ_BMKM01000009.1"/>
</dbReference>
<dbReference type="PANTHER" id="PTHR30069:SF46">
    <property type="entry name" value="OAR PROTEIN"/>
    <property type="match status" value="1"/>
</dbReference>
<dbReference type="InterPro" id="IPR036942">
    <property type="entry name" value="Beta-barrel_TonB_sf"/>
</dbReference>
<keyword evidence="7" id="KW-0732">Signal</keyword>
<dbReference type="GO" id="GO:0015344">
    <property type="term" value="F:siderophore uptake transmembrane transporter activity"/>
    <property type="evidence" value="ECO:0007669"/>
    <property type="project" value="TreeGrafter"/>
</dbReference>
<dbReference type="InterPro" id="IPR008969">
    <property type="entry name" value="CarboxyPept-like_regulatory"/>
</dbReference>
<dbReference type="Gene3D" id="2.40.170.20">
    <property type="entry name" value="TonB-dependent receptor, beta-barrel domain"/>
    <property type="match status" value="1"/>
</dbReference>
<keyword evidence="4" id="KW-0812">Transmembrane</keyword>
<evidence type="ECO:0000256" key="2">
    <source>
        <dbReference type="ARBA" id="ARBA00022448"/>
    </source>
</evidence>
<reference evidence="9" key="2">
    <citation type="submission" date="2020-09" db="EMBL/GenBank/DDBJ databases">
        <authorList>
            <person name="Sun Q."/>
            <person name="Zhou Y."/>
        </authorList>
    </citation>
    <scope>NUCLEOTIDE SEQUENCE</scope>
    <source>
        <strain evidence="9">CGMCC 1.15966</strain>
    </source>
</reference>
<proteinExistence type="predicted"/>
<evidence type="ECO:0000256" key="1">
    <source>
        <dbReference type="ARBA" id="ARBA00004571"/>
    </source>
</evidence>
<dbReference type="InterPro" id="IPR037066">
    <property type="entry name" value="Plug_dom_sf"/>
</dbReference>
<keyword evidence="2" id="KW-0813">Transport</keyword>
<name>A0A8H9KWR2_9SPHI</name>
<accession>A0A8H9KWR2</accession>
<dbReference type="SUPFAM" id="SSF49464">
    <property type="entry name" value="Carboxypeptidase regulatory domain-like"/>
    <property type="match status" value="1"/>
</dbReference>
<dbReference type="InterPro" id="IPR039426">
    <property type="entry name" value="TonB-dep_rcpt-like"/>
</dbReference>
<evidence type="ECO:0000256" key="6">
    <source>
        <dbReference type="ARBA" id="ARBA00023237"/>
    </source>
</evidence>
<dbReference type="InterPro" id="IPR057601">
    <property type="entry name" value="Oar-like_b-barrel"/>
</dbReference>
<dbReference type="GO" id="GO:0044718">
    <property type="term" value="P:siderophore transmembrane transport"/>
    <property type="evidence" value="ECO:0007669"/>
    <property type="project" value="TreeGrafter"/>
</dbReference>
<evidence type="ECO:0000256" key="7">
    <source>
        <dbReference type="SAM" id="SignalP"/>
    </source>
</evidence>
<dbReference type="Pfam" id="PF25183">
    <property type="entry name" value="OMP_b-brl_4"/>
    <property type="match status" value="2"/>
</dbReference>
<feature type="domain" description="TonB-dependent transporter Oar-like beta-barrel" evidence="8">
    <location>
        <begin position="345"/>
        <end position="1002"/>
    </location>
</feature>
<feature type="chain" id="PRO_5034760397" evidence="7">
    <location>
        <begin position="21"/>
        <end position="1073"/>
    </location>
</feature>
<keyword evidence="3" id="KW-1134">Transmembrane beta strand</keyword>
<reference evidence="9" key="1">
    <citation type="journal article" date="2014" name="Int. J. Syst. Evol. Microbiol.">
        <title>Complete genome sequence of Corynebacterium casei LMG S-19264T (=DSM 44701T), isolated from a smear-ripened cheese.</title>
        <authorList>
            <consortium name="US DOE Joint Genome Institute (JGI-PGF)"/>
            <person name="Walter F."/>
            <person name="Albersmeier A."/>
            <person name="Kalinowski J."/>
            <person name="Ruckert C."/>
        </authorList>
    </citation>
    <scope>NUCLEOTIDE SEQUENCE</scope>
    <source>
        <strain evidence="9">CGMCC 1.15966</strain>
    </source>
</reference>
<dbReference type="AlphaFoldDB" id="A0A8H9KWR2"/>
<comment type="subcellular location">
    <subcellularLocation>
        <location evidence="1">Cell outer membrane</location>
        <topology evidence="1">Multi-pass membrane protein</topology>
    </subcellularLocation>
</comment>
<evidence type="ECO:0000313" key="10">
    <source>
        <dbReference type="Proteomes" id="UP000614460"/>
    </source>
</evidence>
<evidence type="ECO:0000256" key="3">
    <source>
        <dbReference type="ARBA" id="ARBA00022452"/>
    </source>
</evidence>
<evidence type="ECO:0000256" key="5">
    <source>
        <dbReference type="ARBA" id="ARBA00023136"/>
    </source>
</evidence>
<feature type="domain" description="TonB-dependent transporter Oar-like beta-barrel" evidence="8">
    <location>
        <begin position="238"/>
        <end position="311"/>
    </location>
</feature>
<evidence type="ECO:0000313" key="9">
    <source>
        <dbReference type="EMBL" id="GGE29487.1"/>
    </source>
</evidence>
<dbReference type="Proteomes" id="UP000614460">
    <property type="component" value="Unassembled WGS sequence"/>
</dbReference>
<dbReference type="Pfam" id="PF13620">
    <property type="entry name" value="CarboxypepD_reg"/>
    <property type="match status" value="1"/>
</dbReference>